<accession>A0A939G6Z9</accession>
<dbReference type="InterPro" id="IPR001173">
    <property type="entry name" value="Glyco_trans_2-like"/>
</dbReference>
<name>A0A939G6Z9_9BACT</name>
<evidence type="ECO:0000259" key="1">
    <source>
        <dbReference type="Pfam" id="PF00535"/>
    </source>
</evidence>
<dbReference type="PANTHER" id="PTHR22916">
    <property type="entry name" value="GLYCOSYLTRANSFERASE"/>
    <property type="match status" value="1"/>
</dbReference>
<dbReference type="InterPro" id="IPR029044">
    <property type="entry name" value="Nucleotide-diphossugar_trans"/>
</dbReference>
<dbReference type="AlphaFoldDB" id="A0A939G6Z9"/>
<dbReference type="SUPFAM" id="SSF53448">
    <property type="entry name" value="Nucleotide-diphospho-sugar transferases"/>
    <property type="match status" value="1"/>
</dbReference>
<keyword evidence="3" id="KW-1185">Reference proteome</keyword>
<gene>
    <name evidence="2" type="ORF">J2I48_08095</name>
</gene>
<evidence type="ECO:0000313" key="3">
    <source>
        <dbReference type="Proteomes" id="UP000664795"/>
    </source>
</evidence>
<evidence type="ECO:0000313" key="2">
    <source>
        <dbReference type="EMBL" id="MBO0930948.1"/>
    </source>
</evidence>
<dbReference type="EMBL" id="JAFMYU010000005">
    <property type="protein sequence ID" value="MBO0930948.1"/>
    <property type="molecule type" value="Genomic_DNA"/>
</dbReference>
<organism evidence="2 3">
    <name type="scientific">Fibrella aquatilis</name>
    <dbReference type="NCBI Taxonomy" id="2817059"/>
    <lineage>
        <taxon>Bacteria</taxon>
        <taxon>Pseudomonadati</taxon>
        <taxon>Bacteroidota</taxon>
        <taxon>Cytophagia</taxon>
        <taxon>Cytophagales</taxon>
        <taxon>Spirosomataceae</taxon>
        <taxon>Fibrella</taxon>
    </lineage>
</organism>
<comment type="caution">
    <text evidence="2">The sequence shown here is derived from an EMBL/GenBank/DDBJ whole genome shotgun (WGS) entry which is preliminary data.</text>
</comment>
<sequence length="258" mass="29436">MYSPYISIIITVLNGEKTIRECLLSIANQTFPDYELVIVDGGSEDRTVSIIGEYTIINKTVRIIPGIGLYAGLNTGISLSTGKWLYFIGADDELHTPNTLHAVANFIRSGEASTKIFVGSVECVKQEIMLRPLFGSPHLMRHQVHHQGMFYDRQIFDKLLYNESMRIASDYEFNLKLSLMNIPHQSMDIVVCNFGGDGISENQMQQGYSEMQQIHSQLFSGWKRTWAMGYFWLRRKTGAVLRKYNLLKISKNLKDFFG</sequence>
<dbReference type="Proteomes" id="UP000664795">
    <property type="component" value="Unassembled WGS sequence"/>
</dbReference>
<dbReference type="Gene3D" id="3.90.550.10">
    <property type="entry name" value="Spore Coat Polysaccharide Biosynthesis Protein SpsA, Chain A"/>
    <property type="match status" value="1"/>
</dbReference>
<reference evidence="2 3" key="1">
    <citation type="submission" date="2021-03" db="EMBL/GenBank/DDBJ databases">
        <title>Fibrella sp. HMF5036 genome sequencing and assembly.</title>
        <authorList>
            <person name="Kang H."/>
            <person name="Kim H."/>
            <person name="Bae S."/>
            <person name="Joh K."/>
        </authorList>
    </citation>
    <scope>NUCLEOTIDE SEQUENCE [LARGE SCALE GENOMIC DNA]</scope>
    <source>
        <strain evidence="2 3">HMF5036</strain>
    </source>
</reference>
<proteinExistence type="predicted"/>
<feature type="domain" description="Glycosyltransferase 2-like" evidence="1">
    <location>
        <begin position="7"/>
        <end position="113"/>
    </location>
</feature>
<dbReference type="GO" id="GO:0016758">
    <property type="term" value="F:hexosyltransferase activity"/>
    <property type="evidence" value="ECO:0007669"/>
    <property type="project" value="UniProtKB-ARBA"/>
</dbReference>
<dbReference type="PANTHER" id="PTHR22916:SF3">
    <property type="entry name" value="UDP-GLCNAC:BETAGAL BETA-1,3-N-ACETYLGLUCOSAMINYLTRANSFERASE-LIKE PROTEIN 1"/>
    <property type="match status" value="1"/>
</dbReference>
<dbReference type="RefSeq" id="WP_207334915.1">
    <property type="nucleotide sequence ID" value="NZ_JAFMYU010000005.1"/>
</dbReference>
<dbReference type="Pfam" id="PF00535">
    <property type="entry name" value="Glycos_transf_2"/>
    <property type="match status" value="1"/>
</dbReference>
<protein>
    <submittedName>
        <fullName evidence="2">Glycosyltransferase</fullName>
    </submittedName>
</protein>